<keyword evidence="3" id="KW-0813">Transport</keyword>
<feature type="domain" description="ABC transporter" evidence="9">
    <location>
        <begin position="5"/>
        <end position="243"/>
    </location>
</feature>
<dbReference type="GO" id="GO:0042626">
    <property type="term" value="F:ATPase-coupled transmembrane transporter activity"/>
    <property type="evidence" value="ECO:0007669"/>
    <property type="project" value="TreeGrafter"/>
</dbReference>
<dbReference type="InterPro" id="IPR003439">
    <property type="entry name" value="ABC_transporter-like_ATP-bd"/>
</dbReference>
<evidence type="ECO:0000256" key="1">
    <source>
        <dbReference type="ARBA" id="ARBA00004202"/>
    </source>
</evidence>
<keyword evidence="11" id="KW-1185">Reference proteome</keyword>
<dbReference type="EMBL" id="FOTR01000001">
    <property type="protein sequence ID" value="SFL42910.1"/>
    <property type="molecule type" value="Genomic_DNA"/>
</dbReference>
<protein>
    <submittedName>
        <fullName evidence="10">Energy-coupling factor transport system ATP-binding protein</fullName>
    </submittedName>
</protein>
<dbReference type="InterPro" id="IPR027417">
    <property type="entry name" value="P-loop_NTPase"/>
</dbReference>
<dbReference type="PROSITE" id="PS50893">
    <property type="entry name" value="ABC_TRANSPORTER_2"/>
    <property type="match status" value="2"/>
</dbReference>
<evidence type="ECO:0000256" key="4">
    <source>
        <dbReference type="ARBA" id="ARBA00022475"/>
    </source>
</evidence>
<keyword evidence="4" id="KW-1003">Cell membrane</keyword>
<dbReference type="PANTHER" id="PTHR43553">
    <property type="entry name" value="HEAVY METAL TRANSPORTER"/>
    <property type="match status" value="1"/>
</dbReference>
<reference evidence="11" key="1">
    <citation type="submission" date="2016-10" db="EMBL/GenBank/DDBJ databases">
        <authorList>
            <person name="Varghese N."/>
            <person name="Submissions S."/>
        </authorList>
    </citation>
    <scope>NUCLEOTIDE SEQUENCE [LARGE SCALE GENOMIC DNA]</scope>
    <source>
        <strain evidence="11">CGMCC 1.4250</strain>
    </source>
</reference>
<dbReference type="GO" id="GO:0015087">
    <property type="term" value="F:cobalt ion transmembrane transporter activity"/>
    <property type="evidence" value="ECO:0007669"/>
    <property type="project" value="UniProtKB-ARBA"/>
</dbReference>
<dbReference type="PANTHER" id="PTHR43553:SF21">
    <property type="entry name" value="ABC TRANSPORTER ATP-BINDING PROTEIN MA_1418-RELATED"/>
    <property type="match status" value="1"/>
</dbReference>
<dbReference type="PROSITE" id="PS00211">
    <property type="entry name" value="ABC_TRANSPORTER_1"/>
    <property type="match status" value="1"/>
</dbReference>
<dbReference type="GO" id="GO:0005524">
    <property type="term" value="F:ATP binding"/>
    <property type="evidence" value="ECO:0007669"/>
    <property type="project" value="UniProtKB-KW"/>
</dbReference>
<evidence type="ECO:0000256" key="3">
    <source>
        <dbReference type="ARBA" id="ARBA00022448"/>
    </source>
</evidence>
<name>A0A1I4HMC4_9BACI</name>
<comment type="subcellular location">
    <subcellularLocation>
        <location evidence="1">Cell membrane</location>
        <topology evidence="1">Peripheral membrane protein</topology>
    </subcellularLocation>
</comment>
<dbReference type="STRING" id="334253.SAMN04487943_101501"/>
<dbReference type="AlphaFoldDB" id="A0A1I4HMC4"/>
<evidence type="ECO:0000313" key="10">
    <source>
        <dbReference type="EMBL" id="SFL42910.1"/>
    </source>
</evidence>
<keyword evidence="7" id="KW-1278">Translocase</keyword>
<dbReference type="Gene3D" id="3.40.50.300">
    <property type="entry name" value="P-loop containing nucleotide triphosphate hydrolases"/>
    <property type="match status" value="2"/>
</dbReference>
<dbReference type="InterPro" id="IPR017871">
    <property type="entry name" value="ABC_transporter-like_CS"/>
</dbReference>
<gene>
    <name evidence="10" type="ORF">SAMN04487943_101501</name>
</gene>
<evidence type="ECO:0000259" key="9">
    <source>
        <dbReference type="PROSITE" id="PS50893"/>
    </source>
</evidence>
<dbReference type="Pfam" id="PF00005">
    <property type="entry name" value="ABC_tran"/>
    <property type="match status" value="2"/>
</dbReference>
<sequence>MTAHIEIKNVTFQYPGAEQPVLNNVNLSMEKGDFIAILGGNGSGKSTLCKLLNGLIPHYYVGDFSGEVTVNGYNTYEHKVADLSKHVGYVYQDFENQIVSPRVLEDASFAPLHYGFADFHERGLKALKLVGLEEQQDAFIWQLSGGQKHLLALASVLSLNPDIIIMDEPVAQLDPHHAKDIYDILTELNQVHGKTIIVIEHHTEFVASYAKKVVLMEQGNIHFSLPVAEALNQVDTLHRHHIYPPQVTQAAREKGVEGRLPITLEEGYSLFSNAEPKEVTDIPFGEQKEAIVSFENVNFAYKTITREKRQVLHEIDCTIHEGDYIALVGNNGAGKSSFMRLMTGLVKASVGEVLVDGENTKDVPPEYLAEKVTYIHQNPDQMFIEDCVEKDVAFFMKSRKIKDYQSKVETLLEQFELTDLADRDSRLLSGGQQRRASLAIGVGMNPEIMLLDEPTANLDIATRKHITRILDGLKNQLKTVVIATHDMQLACEFANRIIVMHEGRMIHDGDRASVFQNYRLLEKAGLVPPQIFSLTKSLGWKEPAYTVNEFIERYQREEVDNGVYA</sequence>
<dbReference type="CDD" id="cd03225">
    <property type="entry name" value="ABC_cobalt_CbiO_domain1"/>
    <property type="match status" value="2"/>
</dbReference>
<dbReference type="GO" id="GO:0016887">
    <property type="term" value="F:ATP hydrolysis activity"/>
    <property type="evidence" value="ECO:0007669"/>
    <property type="project" value="InterPro"/>
</dbReference>
<dbReference type="InterPro" id="IPR003593">
    <property type="entry name" value="AAA+_ATPase"/>
</dbReference>
<evidence type="ECO:0000256" key="6">
    <source>
        <dbReference type="ARBA" id="ARBA00022840"/>
    </source>
</evidence>
<dbReference type="Proteomes" id="UP000198565">
    <property type="component" value="Unassembled WGS sequence"/>
</dbReference>
<evidence type="ECO:0000256" key="8">
    <source>
        <dbReference type="ARBA" id="ARBA00023136"/>
    </source>
</evidence>
<dbReference type="FunFam" id="3.40.50.300:FF:000224">
    <property type="entry name" value="Energy-coupling factor transporter ATP-binding protein EcfA"/>
    <property type="match status" value="1"/>
</dbReference>
<dbReference type="RefSeq" id="WP_091480672.1">
    <property type="nucleotide sequence ID" value="NZ_FOTR01000001.1"/>
</dbReference>
<organism evidence="10 11">
    <name type="scientific">Gracilibacillus orientalis</name>
    <dbReference type="NCBI Taxonomy" id="334253"/>
    <lineage>
        <taxon>Bacteria</taxon>
        <taxon>Bacillati</taxon>
        <taxon>Bacillota</taxon>
        <taxon>Bacilli</taxon>
        <taxon>Bacillales</taxon>
        <taxon>Bacillaceae</taxon>
        <taxon>Gracilibacillus</taxon>
    </lineage>
</organism>
<dbReference type="InterPro" id="IPR015856">
    <property type="entry name" value="ABC_transpr_CbiO/EcfA_su"/>
</dbReference>
<keyword evidence="5" id="KW-0547">Nucleotide-binding</keyword>
<evidence type="ECO:0000256" key="7">
    <source>
        <dbReference type="ARBA" id="ARBA00022967"/>
    </source>
</evidence>
<keyword evidence="6 10" id="KW-0067">ATP-binding</keyword>
<evidence type="ECO:0000256" key="2">
    <source>
        <dbReference type="ARBA" id="ARBA00005417"/>
    </source>
</evidence>
<accession>A0A1I4HMC4</accession>
<keyword evidence="8" id="KW-0472">Membrane</keyword>
<dbReference type="InterPro" id="IPR050095">
    <property type="entry name" value="ECF_ABC_transporter_ATP-bd"/>
</dbReference>
<dbReference type="GO" id="GO:0043190">
    <property type="term" value="C:ATP-binding cassette (ABC) transporter complex"/>
    <property type="evidence" value="ECO:0007669"/>
    <property type="project" value="TreeGrafter"/>
</dbReference>
<dbReference type="NCBIfam" id="NF010167">
    <property type="entry name" value="PRK13648.1"/>
    <property type="match status" value="2"/>
</dbReference>
<comment type="similarity">
    <text evidence="2">Belongs to the ABC transporter superfamily.</text>
</comment>
<evidence type="ECO:0000313" key="11">
    <source>
        <dbReference type="Proteomes" id="UP000198565"/>
    </source>
</evidence>
<dbReference type="OrthoDB" id="501320at2"/>
<proteinExistence type="inferred from homology"/>
<evidence type="ECO:0000256" key="5">
    <source>
        <dbReference type="ARBA" id="ARBA00022741"/>
    </source>
</evidence>
<feature type="domain" description="ABC transporter" evidence="9">
    <location>
        <begin position="292"/>
        <end position="527"/>
    </location>
</feature>
<dbReference type="SUPFAM" id="SSF52540">
    <property type="entry name" value="P-loop containing nucleoside triphosphate hydrolases"/>
    <property type="match status" value="2"/>
</dbReference>
<dbReference type="SMART" id="SM00382">
    <property type="entry name" value="AAA"/>
    <property type="match status" value="2"/>
</dbReference>